<evidence type="ECO:0000313" key="4">
    <source>
        <dbReference type="EMBL" id="KAG0147074.1"/>
    </source>
</evidence>
<dbReference type="Proteomes" id="UP000886653">
    <property type="component" value="Unassembled WGS sequence"/>
</dbReference>
<name>A0A9P6NJE2_9BASI</name>
<sequence length="478" mass="55041">MKETERQKEEEEEMVTSFDFNLFLDQMRWRQSEPIAKYLRSFLKEFSKTTNSNGSKQVNITEQVRVVNDFLDFISVKMREIKGGPWDPKICSEAEFDHAVEAMEKLVMNRVWHLTYTPALPEDLQPSVTDDLERDTVLSQKMNLFQWVNDSHLDLDLNLNESDGFLEFAKTELLKINSYKAPRDKMICLLNCCKVIFGLIRHISPSEGGADTFIPILILVVLRAQPEHLISNIQYIQRFRNPDKLQGENGYYLSSLNAAISFIERIEHSVLSNISQQEFEANVEQVISSLPKSPTQPTRRTTTTNLPSSTKPDLTHSTSFPDLTRTWFFNTVPNLAEKAVSKPLNAIARIVDDLSNDQDEMRPSTSEALIDHNHHDNQSRRPSLQNMRKFNTTPSIPIKPRGTRNWSKVDQNVKLDNQDEDQEDERDKSENLKRAEHEAKLDTLCSIFNDFEREVLEVILITHNGQLSVAIDSVLEMS</sequence>
<evidence type="ECO:0000259" key="3">
    <source>
        <dbReference type="PROSITE" id="PS51205"/>
    </source>
</evidence>
<evidence type="ECO:0000259" key="2">
    <source>
        <dbReference type="PROSITE" id="PS51140"/>
    </source>
</evidence>
<dbReference type="InterPro" id="IPR009060">
    <property type="entry name" value="UBA-like_sf"/>
</dbReference>
<feature type="domain" description="CUE" evidence="2">
    <location>
        <begin position="436"/>
        <end position="478"/>
    </location>
</feature>
<dbReference type="InterPro" id="IPR037191">
    <property type="entry name" value="VPS9_dom_sf"/>
</dbReference>
<dbReference type="InterPro" id="IPR003123">
    <property type="entry name" value="VPS9"/>
</dbReference>
<dbReference type="CDD" id="cd14279">
    <property type="entry name" value="CUE"/>
    <property type="match status" value="1"/>
</dbReference>
<dbReference type="Gene3D" id="1.10.8.10">
    <property type="entry name" value="DNA helicase RuvA subunit, C-terminal domain"/>
    <property type="match status" value="1"/>
</dbReference>
<dbReference type="SUPFAM" id="SSF109993">
    <property type="entry name" value="VPS9 domain"/>
    <property type="match status" value="1"/>
</dbReference>
<dbReference type="PROSITE" id="PS51205">
    <property type="entry name" value="VPS9"/>
    <property type="match status" value="1"/>
</dbReference>
<dbReference type="Pfam" id="PF18151">
    <property type="entry name" value="DUF5601"/>
    <property type="match status" value="1"/>
</dbReference>
<keyword evidence="5" id="KW-1185">Reference proteome</keyword>
<evidence type="ECO:0000256" key="1">
    <source>
        <dbReference type="SAM" id="MobiDB-lite"/>
    </source>
</evidence>
<organism evidence="4 5">
    <name type="scientific">Cronartium quercuum f. sp. fusiforme G11</name>
    <dbReference type="NCBI Taxonomy" id="708437"/>
    <lineage>
        <taxon>Eukaryota</taxon>
        <taxon>Fungi</taxon>
        <taxon>Dikarya</taxon>
        <taxon>Basidiomycota</taxon>
        <taxon>Pucciniomycotina</taxon>
        <taxon>Pucciniomycetes</taxon>
        <taxon>Pucciniales</taxon>
        <taxon>Coleosporiaceae</taxon>
        <taxon>Cronartium</taxon>
    </lineage>
</organism>
<reference evidence="4" key="1">
    <citation type="submission" date="2013-11" db="EMBL/GenBank/DDBJ databases">
        <title>Genome sequence of the fusiform rust pathogen reveals effectors for host alternation and coevolution with pine.</title>
        <authorList>
            <consortium name="DOE Joint Genome Institute"/>
            <person name="Smith K."/>
            <person name="Pendleton A."/>
            <person name="Kubisiak T."/>
            <person name="Anderson C."/>
            <person name="Salamov A."/>
            <person name="Aerts A."/>
            <person name="Riley R."/>
            <person name="Clum A."/>
            <person name="Lindquist E."/>
            <person name="Ence D."/>
            <person name="Campbell M."/>
            <person name="Kronenberg Z."/>
            <person name="Feau N."/>
            <person name="Dhillon B."/>
            <person name="Hamelin R."/>
            <person name="Burleigh J."/>
            <person name="Smith J."/>
            <person name="Yandell M."/>
            <person name="Nelson C."/>
            <person name="Grigoriev I."/>
            <person name="Davis J."/>
        </authorList>
    </citation>
    <scope>NUCLEOTIDE SEQUENCE</scope>
    <source>
        <strain evidence="4">G11</strain>
    </source>
</reference>
<dbReference type="GO" id="GO:0030139">
    <property type="term" value="C:endocytic vesicle"/>
    <property type="evidence" value="ECO:0007669"/>
    <property type="project" value="TreeGrafter"/>
</dbReference>
<dbReference type="InterPro" id="IPR045046">
    <property type="entry name" value="Vps9-like"/>
</dbReference>
<dbReference type="GO" id="GO:0005829">
    <property type="term" value="C:cytosol"/>
    <property type="evidence" value="ECO:0007669"/>
    <property type="project" value="TreeGrafter"/>
</dbReference>
<evidence type="ECO:0000313" key="5">
    <source>
        <dbReference type="Proteomes" id="UP000886653"/>
    </source>
</evidence>
<dbReference type="PANTHER" id="PTHR23101">
    <property type="entry name" value="RAB GDP/GTP EXCHANGE FACTOR"/>
    <property type="match status" value="1"/>
</dbReference>
<dbReference type="PROSITE" id="PS51140">
    <property type="entry name" value="CUE"/>
    <property type="match status" value="1"/>
</dbReference>
<feature type="compositionally biased region" description="Basic and acidic residues" evidence="1">
    <location>
        <begin position="369"/>
        <end position="379"/>
    </location>
</feature>
<feature type="compositionally biased region" description="Polar residues" evidence="1">
    <location>
        <begin position="380"/>
        <end position="395"/>
    </location>
</feature>
<dbReference type="InterPro" id="IPR003892">
    <property type="entry name" value="CUE"/>
</dbReference>
<accession>A0A9P6NJE2</accession>
<feature type="compositionally biased region" description="Low complexity" evidence="1">
    <location>
        <begin position="291"/>
        <end position="312"/>
    </location>
</feature>
<comment type="caution">
    <text evidence="4">The sequence shown here is derived from an EMBL/GenBank/DDBJ whole genome shotgun (WGS) entry which is preliminary data.</text>
</comment>
<protein>
    <recommendedName>
        <fullName evidence="6">VPS9 domain-containing protein</fullName>
    </recommendedName>
</protein>
<dbReference type="GO" id="GO:0031267">
    <property type="term" value="F:small GTPase binding"/>
    <property type="evidence" value="ECO:0007669"/>
    <property type="project" value="TreeGrafter"/>
</dbReference>
<dbReference type="InterPro" id="IPR041545">
    <property type="entry name" value="DUF5601"/>
</dbReference>
<feature type="region of interest" description="Disordered" evidence="1">
    <location>
        <begin position="357"/>
        <end position="432"/>
    </location>
</feature>
<evidence type="ECO:0008006" key="6">
    <source>
        <dbReference type="Google" id="ProtNLM"/>
    </source>
</evidence>
<dbReference type="OrthoDB" id="300289at2759"/>
<dbReference type="SMART" id="SM00167">
    <property type="entry name" value="VPS9"/>
    <property type="match status" value="1"/>
</dbReference>
<dbReference type="Pfam" id="PF02204">
    <property type="entry name" value="VPS9"/>
    <property type="match status" value="1"/>
</dbReference>
<gene>
    <name evidence="4" type="ORF">CROQUDRAFT_43405</name>
</gene>
<dbReference type="Gene3D" id="1.10.246.120">
    <property type="match status" value="1"/>
</dbReference>
<dbReference type="GO" id="GO:0016192">
    <property type="term" value="P:vesicle-mediated transport"/>
    <property type="evidence" value="ECO:0007669"/>
    <property type="project" value="InterPro"/>
</dbReference>
<proteinExistence type="predicted"/>
<dbReference type="Gene3D" id="1.20.1050.80">
    <property type="entry name" value="VPS9 domain"/>
    <property type="match status" value="1"/>
</dbReference>
<dbReference type="SUPFAM" id="SSF46934">
    <property type="entry name" value="UBA-like"/>
    <property type="match status" value="1"/>
</dbReference>
<dbReference type="GO" id="GO:0005085">
    <property type="term" value="F:guanyl-nucleotide exchange factor activity"/>
    <property type="evidence" value="ECO:0007669"/>
    <property type="project" value="InterPro"/>
</dbReference>
<feature type="region of interest" description="Disordered" evidence="1">
    <location>
        <begin position="288"/>
        <end position="317"/>
    </location>
</feature>
<dbReference type="PANTHER" id="PTHR23101:SF25">
    <property type="entry name" value="GTPASE-ACTIVATING PROTEIN AND VPS9 DOMAIN-CONTAINING PROTEIN 1"/>
    <property type="match status" value="1"/>
</dbReference>
<feature type="domain" description="VPS9" evidence="3">
    <location>
        <begin position="132"/>
        <end position="272"/>
    </location>
</feature>
<dbReference type="AlphaFoldDB" id="A0A9P6NJE2"/>
<dbReference type="GO" id="GO:0043130">
    <property type="term" value="F:ubiquitin binding"/>
    <property type="evidence" value="ECO:0007669"/>
    <property type="project" value="InterPro"/>
</dbReference>
<dbReference type="EMBL" id="MU167252">
    <property type="protein sequence ID" value="KAG0147074.1"/>
    <property type="molecule type" value="Genomic_DNA"/>
</dbReference>